<keyword evidence="2" id="KW-1185">Reference proteome</keyword>
<dbReference type="HOGENOM" id="CLU_2988191_0_0_9"/>
<sequence>MKFRRNFILNKNLSEGWTYFDNGIRYLTIMKVNIYKSIFIAKFSQKQEKIIEIQKTY</sequence>
<dbReference type="EMBL" id="ACIL03000007">
    <property type="protein sequence ID" value="ESL03743.1"/>
    <property type="molecule type" value="Genomic_DNA"/>
</dbReference>
<name>V2Y476_9FIRM</name>
<protein>
    <submittedName>
        <fullName evidence="1">Uncharacterized protein</fullName>
    </submittedName>
</protein>
<accession>V2Y476</accession>
<proteinExistence type="predicted"/>
<comment type="caution">
    <text evidence="1">The sequence shown here is derived from an EMBL/GenBank/DDBJ whole genome shotgun (WGS) entry which is preliminary data.</text>
</comment>
<organism evidence="1 2">
    <name type="scientific">Catonella morbi ATCC 51271</name>
    <dbReference type="NCBI Taxonomy" id="592026"/>
    <lineage>
        <taxon>Bacteria</taxon>
        <taxon>Bacillati</taxon>
        <taxon>Bacillota</taxon>
        <taxon>Clostridia</taxon>
        <taxon>Lachnospirales</taxon>
        <taxon>Lachnospiraceae</taxon>
        <taxon>Catonella</taxon>
    </lineage>
</organism>
<dbReference type="Proteomes" id="UP000018227">
    <property type="component" value="Unassembled WGS sequence"/>
</dbReference>
<dbReference type="STRING" id="592026.GCWU0000282_000908"/>
<evidence type="ECO:0000313" key="2">
    <source>
        <dbReference type="Proteomes" id="UP000018227"/>
    </source>
</evidence>
<dbReference type="AlphaFoldDB" id="V2Y476"/>
<reference evidence="1 2" key="1">
    <citation type="submission" date="2013-06" db="EMBL/GenBank/DDBJ databases">
        <authorList>
            <person name="Weinstock G."/>
            <person name="Sodergren E."/>
            <person name="Clifton S."/>
            <person name="Fulton L."/>
            <person name="Fulton B."/>
            <person name="Courtney L."/>
            <person name="Fronick C."/>
            <person name="Harrison M."/>
            <person name="Strong C."/>
            <person name="Farmer C."/>
            <person name="Delahaunty K."/>
            <person name="Markovic C."/>
            <person name="Hall O."/>
            <person name="Minx P."/>
            <person name="Tomlinson C."/>
            <person name="Mitreva M."/>
            <person name="Nelson J."/>
            <person name="Hou S."/>
            <person name="Wollam A."/>
            <person name="Pepin K.H."/>
            <person name="Johnson M."/>
            <person name="Bhonagiri V."/>
            <person name="Nash W.E."/>
            <person name="Warren W."/>
            <person name="Chinwalla A."/>
            <person name="Mardis E.R."/>
            <person name="Wilson R.K."/>
        </authorList>
    </citation>
    <scope>NUCLEOTIDE SEQUENCE [LARGE SCALE GENOMIC DNA]</scope>
    <source>
        <strain evidence="1 2">ATCC 51271</strain>
    </source>
</reference>
<gene>
    <name evidence="1" type="ORF">GCWU0000282_000908</name>
</gene>
<evidence type="ECO:0000313" key="1">
    <source>
        <dbReference type="EMBL" id="ESL03743.1"/>
    </source>
</evidence>